<feature type="domain" description="ABC transporter" evidence="4">
    <location>
        <begin position="2"/>
        <end position="252"/>
    </location>
</feature>
<dbReference type="FunFam" id="3.40.50.300:FF:000070">
    <property type="entry name" value="Putative ABC transporter ATP-binding component"/>
    <property type="match status" value="1"/>
</dbReference>
<dbReference type="AlphaFoldDB" id="A0A9D2B627"/>
<evidence type="ECO:0000313" key="5">
    <source>
        <dbReference type="EMBL" id="HIX64660.1"/>
    </source>
</evidence>
<keyword evidence="3 5" id="KW-0067">ATP-binding</keyword>
<dbReference type="InterPro" id="IPR051309">
    <property type="entry name" value="ABCF_ATPase"/>
</dbReference>
<evidence type="ECO:0000259" key="4">
    <source>
        <dbReference type="PROSITE" id="PS50893"/>
    </source>
</evidence>
<dbReference type="GO" id="GO:0005524">
    <property type="term" value="F:ATP binding"/>
    <property type="evidence" value="ECO:0007669"/>
    <property type="project" value="UniProtKB-KW"/>
</dbReference>
<proteinExistence type="predicted"/>
<dbReference type="Pfam" id="PF12848">
    <property type="entry name" value="ABC_tran_Xtn"/>
    <property type="match status" value="1"/>
</dbReference>
<dbReference type="PANTHER" id="PTHR42855">
    <property type="entry name" value="ABC TRANSPORTER ATP-BINDING SUBUNIT"/>
    <property type="match status" value="1"/>
</dbReference>
<dbReference type="GO" id="GO:0016887">
    <property type="term" value="F:ATP hydrolysis activity"/>
    <property type="evidence" value="ECO:0007669"/>
    <property type="project" value="InterPro"/>
</dbReference>
<feature type="domain" description="ABC transporter" evidence="4">
    <location>
        <begin position="320"/>
        <end position="536"/>
    </location>
</feature>
<dbReference type="PANTHER" id="PTHR42855:SF2">
    <property type="entry name" value="DRUG RESISTANCE ABC TRANSPORTER,ATP-BINDING PROTEIN"/>
    <property type="match status" value="1"/>
</dbReference>
<dbReference type="InterPro" id="IPR003439">
    <property type="entry name" value="ABC_transporter-like_ATP-bd"/>
</dbReference>
<evidence type="ECO:0000256" key="1">
    <source>
        <dbReference type="ARBA" id="ARBA00022737"/>
    </source>
</evidence>
<reference evidence="5" key="1">
    <citation type="journal article" date="2021" name="PeerJ">
        <title>Extensive microbial diversity within the chicken gut microbiome revealed by metagenomics and culture.</title>
        <authorList>
            <person name="Gilroy R."/>
            <person name="Ravi A."/>
            <person name="Getino M."/>
            <person name="Pursley I."/>
            <person name="Horton D.L."/>
            <person name="Alikhan N.F."/>
            <person name="Baker D."/>
            <person name="Gharbi K."/>
            <person name="Hall N."/>
            <person name="Watson M."/>
            <person name="Adriaenssens E.M."/>
            <person name="Foster-Nyarko E."/>
            <person name="Jarju S."/>
            <person name="Secka A."/>
            <person name="Antonio M."/>
            <person name="Oren A."/>
            <person name="Chaudhuri R.R."/>
            <person name="La Ragione R."/>
            <person name="Hildebrand F."/>
            <person name="Pallen M.J."/>
        </authorList>
    </citation>
    <scope>NUCLEOTIDE SEQUENCE</scope>
    <source>
        <strain evidence="5">CHK188-5543</strain>
    </source>
</reference>
<organism evidence="5 6">
    <name type="scientific">Candidatus Anaerotruncus excrementipullorum</name>
    <dbReference type="NCBI Taxonomy" id="2838465"/>
    <lineage>
        <taxon>Bacteria</taxon>
        <taxon>Bacillati</taxon>
        <taxon>Bacillota</taxon>
        <taxon>Clostridia</taxon>
        <taxon>Eubacteriales</taxon>
        <taxon>Oscillospiraceae</taxon>
        <taxon>Anaerotruncus</taxon>
    </lineage>
</organism>
<accession>A0A9D2B627</accession>
<dbReference type="CDD" id="cd03221">
    <property type="entry name" value="ABCF_EF-3"/>
    <property type="match status" value="2"/>
</dbReference>
<dbReference type="InterPro" id="IPR027417">
    <property type="entry name" value="P-loop_NTPase"/>
</dbReference>
<dbReference type="SUPFAM" id="SSF52540">
    <property type="entry name" value="P-loop containing nucleoside triphosphate hydrolases"/>
    <property type="match status" value="2"/>
</dbReference>
<dbReference type="Proteomes" id="UP000886800">
    <property type="component" value="Unassembled WGS sequence"/>
</dbReference>
<dbReference type="EMBL" id="DXES01000006">
    <property type="protein sequence ID" value="HIX64660.1"/>
    <property type="molecule type" value="Genomic_DNA"/>
</dbReference>
<comment type="caution">
    <text evidence="5">The sequence shown here is derived from an EMBL/GenBank/DDBJ whole genome shotgun (WGS) entry which is preliminary data.</text>
</comment>
<reference evidence="5" key="2">
    <citation type="submission" date="2021-04" db="EMBL/GenBank/DDBJ databases">
        <authorList>
            <person name="Gilroy R."/>
        </authorList>
    </citation>
    <scope>NUCLEOTIDE SEQUENCE</scope>
    <source>
        <strain evidence="5">CHK188-5543</strain>
    </source>
</reference>
<dbReference type="InterPro" id="IPR032781">
    <property type="entry name" value="ABC_tran_Xtn"/>
</dbReference>
<dbReference type="FunFam" id="3.40.50.300:FF:000011">
    <property type="entry name" value="Putative ABC transporter ATP-binding component"/>
    <property type="match status" value="1"/>
</dbReference>
<evidence type="ECO:0000313" key="6">
    <source>
        <dbReference type="Proteomes" id="UP000886800"/>
    </source>
</evidence>
<dbReference type="PROSITE" id="PS50893">
    <property type="entry name" value="ABC_TRANSPORTER_2"/>
    <property type="match status" value="2"/>
</dbReference>
<keyword evidence="2" id="KW-0547">Nucleotide-binding</keyword>
<keyword evidence="1" id="KW-0677">Repeat</keyword>
<sequence>MITVSNVSLTFGGSKLFSGADLKFMPGNCYGIIGANGAGKSTFLKILSGELEPTTGEVAIQKGCRMSTLKQDQFQYDDYPVIDTVIMGNPRLYQVMKEKDALYEKPDFSEEDGALAAQLEGEFAEMNGWDAEADSGRILTGLGIPPELYGARMGDLKGGEKVKVLLAQALFGQPDILLLDEPTNNLDVRSVDWLEDFLLEFPGTLIVVSHDRHFLNTVCTHIVDIDYNQVKLYVGNYDFWYDASQLMQRLMKDQNRKREEKVKDLQAFISRFSANKSKSKQATSRRKLLEKLTVEEIPHSSRRYPWVSFKPDREAGKDILEVKGISKTIDGVQVLRDVSFLVNRGDKIALIGENEQGQTALLRILMEELQPDAGSFKWGTTISTAYFPKDNAPFFEGCDLNMLQWFAQYSPDDTETFMRGFLGRMLFSGEDVYKPVKVLSGGEKVRCMLSRMMLTGANVLLLDQPTNHLDLESITALNNGLIDYPGNLLFTSQDHQFIQTVANRVIELLPDGTIIDRRTSYDDYLEWKRSQEAARA</sequence>
<dbReference type="SMART" id="SM00382">
    <property type="entry name" value="AAA"/>
    <property type="match status" value="2"/>
</dbReference>
<evidence type="ECO:0000256" key="2">
    <source>
        <dbReference type="ARBA" id="ARBA00022741"/>
    </source>
</evidence>
<gene>
    <name evidence="5" type="ORF">H9736_00270</name>
</gene>
<dbReference type="Pfam" id="PF00005">
    <property type="entry name" value="ABC_tran"/>
    <property type="match status" value="2"/>
</dbReference>
<name>A0A9D2B627_9FIRM</name>
<dbReference type="Gene3D" id="3.40.50.300">
    <property type="entry name" value="P-loop containing nucleotide triphosphate hydrolases"/>
    <property type="match status" value="2"/>
</dbReference>
<evidence type="ECO:0000256" key="3">
    <source>
        <dbReference type="ARBA" id="ARBA00022840"/>
    </source>
</evidence>
<dbReference type="InterPro" id="IPR003593">
    <property type="entry name" value="AAA+_ATPase"/>
</dbReference>
<protein>
    <submittedName>
        <fullName evidence="5">ATP-binding cassette domain-containing protein</fullName>
    </submittedName>
</protein>